<keyword evidence="2" id="KW-1185">Reference proteome</keyword>
<dbReference type="Proteomes" id="UP001479436">
    <property type="component" value="Unassembled WGS sequence"/>
</dbReference>
<comment type="caution">
    <text evidence="1">The sequence shown here is derived from an EMBL/GenBank/DDBJ whole genome shotgun (WGS) entry which is preliminary data.</text>
</comment>
<organism evidence="1 2">
    <name type="scientific">Basidiobolus ranarum</name>
    <dbReference type="NCBI Taxonomy" id="34480"/>
    <lineage>
        <taxon>Eukaryota</taxon>
        <taxon>Fungi</taxon>
        <taxon>Fungi incertae sedis</taxon>
        <taxon>Zoopagomycota</taxon>
        <taxon>Entomophthoromycotina</taxon>
        <taxon>Basidiobolomycetes</taxon>
        <taxon>Basidiobolales</taxon>
        <taxon>Basidiobolaceae</taxon>
        <taxon>Basidiobolus</taxon>
    </lineage>
</organism>
<name>A0ABR2W9Q3_9FUNG</name>
<sequence>MANTTSLSFDFFPTPSIKSEPNFRRGVTAATADVESSVRAMDSIYSTNFHDWVRNHQNVLCIAARLRTLSSECDLRRLAMAMQWIASEWPESRCKILFKSITVGWEERKRRQLAMELLFTCKSTDSRWSWKPSYPNIINRGSSRCVRSMRLRRTNCFSQQQELSENELKSGIAHRQPLSYESTSYYNQPE</sequence>
<reference evidence="1 2" key="1">
    <citation type="submission" date="2023-04" db="EMBL/GenBank/DDBJ databases">
        <title>Genome of Basidiobolus ranarum AG-B5.</title>
        <authorList>
            <person name="Stajich J.E."/>
            <person name="Carter-House D."/>
            <person name="Gryganskyi A."/>
        </authorList>
    </citation>
    <scope>NUCLEOTIDE SEQUENCE [LARGE SCALE GENOMIC DNA]</scope>
    <source>
        <strain evidence="1 2">AG-B5</strain>
    </source>
</reference>
<evidence type="ECO:0000313" key="2">
    <source>
        <dbReference type="Proteomes" id="UP001479436"/>
    </source>
</evidence>
<evidence type="ECO:0000313" key="1">
    <source>
        <dbReference type="EMBL" id="KAK9728044.1"/>
    </source>
</evidence>
<gene>
    <name evidence="1" type="ORF">K7432_001360</name>
</gene>
<proteinExistence type="predicted"/>
<protein>
    <submittedName>
        <fullName evidence="1">Uncharacterized protein</fullName>
    </submittedName>
</protein>
<accession>A0ABR2W9Q3</accession>
<dbReference type="EMBL" id="JASJQH010006905">
    <property type="protein sequence ID" value="KAK9728044.1"/>
    <property type="molecule type" value="Genomic_DNA"/>
</dbReference>